<feature type="domain" description="Vid27 N-terminal" evidence="1">
    <location>
        <begin position="1"/>
        <end position="176"/>
    </location>
</feature>
<gene>
    <name evidence="2" type="ORF">Kpol_1014p39</name>
</gene>
<dbReference type="HOGENOM" id="CLU_1152410_0_0_1"/>
<dbReference type="PhylomeDB" id="A7TNG6"/>
<dbReference type="Pfam" id="PF17748">
    <property type="entry name" value="VID27_N"/>
    <property type="match status" value="1"/>
</dbReference>
<dbReference type="OrthoDB" id="10251113at2759"/>
<evidence type="ECO:0000259" key="1">
    <source>
        <dbReference type="Pfam" id="PF17748"/>
    </source>
</evidence>
<name>A7TNG6_VANPO</name>
<evidence type="ECO:0000313" key="3">
    <source>
        <dbReference type="Proteomes" id="UP000000267"/>
    </source>
</evidence>
<dbReference type="OMA" id="RVISWKD"/>
<keyword evidence="3" id="KW-1185">Reference proteome</keyword>
<dbReference type="EMBL" id="DS480430">
    <property type="protein sequence ID" value="EDO16219.1"/>
    <property type="molecule type" value="Genomic_DNA"/>
</dbReference>
<dbReference type="AlphaFoldDB" id="A7TNG6"/>
<reference evidence="2 3" key="1">
    <citation type="journal article" date="2007" name="Proc. Natl. Acad. Sci. U.S.A.">
        <title>Independent sorting-out of thousands of duplicated gene pairs in two yeast species descended from a whole-genome duplication.</title>
        <authorList>
            <person name="Scannell D.R."/>
            <person name="Frank A.C."/>
            <person name="Conant G.C."/>
            <person name="Byrne K.P."/>
            <person name="Woolfit M."/>
            <person name="Wolfe K.H."/>
        </authorList>
    </citation>
    <scope>NUCLEOTIDE SEQUENCE [LARGE SCALE GENOMIC DNA]</scope>
    <source>
        <strain evidence="3">ATCC 22028 / DSM 70294 / BCRC 21397 / CBS 2163 / NBRC 10782 / NRRL Y-8283 / UCD 57-17</strain>
    </source>
</reference>
<evidence type="ECO:0000313" key="2">
    <source>
        <dbReference type="EMBL" id="EDO16219.1"/>
    </source>
</evidence>
<dbReference type="InParanoid" id="A7TNG6"/>
<dbReference type="GeneID" id="5544330"/>
<protein>
    <recommendedName>
        <fullName evidence="1">Vid27 N-terminal domain-containing protein</fullName>
    </recommendedName>
</protein>
<proteinExistence type="predicted"/>
<dbReference type="KEGG" id="vpo:Kpol_1014p39"/>
<sequence length="233" mass="26806">MNILRYFIGGESRQELVTIPMGQFDLLRSKDSPKSSLECIYNEAILTLVEVERFSYELVVNKLEEYIDDENIDDQEEFVDDAMSVLSVQSKKEKQWTFKLSETLGFHKKWSQNGDVELIWNNSFGDEFDEGVQYMVSSEVPASDIEQFVEMAYKCCFATKFRRNLNTITLDEINSIEESSLKYVTKGLEDKECLLNLVPDGQKQEDLTFDDSQIGNISEIYVDANQSSINSNV</sequence>
<dbReference type="Proteomes" id="UP000000267">
    <property type="component" value="Unassembled WGS sequence"/>
</dbReference>
<dbReference type="eggNOG" id="KOG2395">
    <property type="taxonomic scope" value="Eukaryota"/>
</dbReference>
<dbReference type="InterPro" id="IPR040979">
    <property type="entry name" value="Vid27_N"/>
</dbReference>
<accession>A7TNG6</accession>
<organism evidence="3">
    <name type="scientific">Vanderwaltozyma polyspora (strain ATCC 22028 / DSM 70294 / BCRC 21397 / CBS 2163 / NBRC 10782 / NRRL Y-8283 / UCD 57-17)</name>
    <name type="common">Kluyveromyces polysporus</name>
    <dbReference type="NCBI Taxonomy" id="436907"/>
    <lineage>
        <taxon>Eukaryota</taxon>
        <taxon>Fungi</taxon>
        <taxon>Dikarya</taxon>
        <taxon>Ascomycota</taxon>
        <taxon>Saccharomycotina</taxon>
        <taxon>Saccharomycetes</taxon>
        <taxon>Saccharomycetales</taxon>
        <taxon>Saccharomycetaceae</taxon>
        <taxon>Vanderwaltozyma</taxon>
    </lineage>
</organism>
<dbReference type="RefSeq" id="XP_001644077.1">
    <property type="nucleotide sequence ID" value="XM_001644027.1"/>
</dbReference>